<dbReference type="EMBL" id="PUGF01000003">
    <property type="protein sequence ID" value="PRC94256.1"/>
    <property type="molecule type" value="Genomic_DNA"/>
</dbReference>
<dbReference type="InterPro" id="IPR013740">
    <property type="entry name" value="Redoxin"/>
</dbReference>
<evidence type="ECO:0000256" key="1">
    <source>
        <dbReference type="ARBA" id="ARBA00004196"/>
    </source>
</evidence>
<evidence type="ECO:0000313" key="7">
    <source>
        <dbReference type="Proteomes" id="UP000237839"/>
    </source>
</evidence>
<dbReference type="CDD" id="cd02966">
    <property type="entry name" value="TlpA_like_family"/>
    <property type="match status" value="1"/>
</dbReference>
<name>A0A2S9H312_9BURK</name>
<keyword evidence="3" id="KW-0676">Redox-active center</keyword>
<dbReference type="InterPro" id="IPR050553">
    <property type="entry name" value="Thioredoxin_ResA/DsbE_sf"/>
</dbReference>
<comment type="caution">
    <text evidence="6">The sequence shown here is derived from an EMBL/GenBank/DDBJ whole genome shotgun (WGS) entry which is preliminary data.</text>
</comment>
<protein>
    <submittedName>
        <fullName evidence="6">AhpC/TSA family</fullName>
    </submittedName>
</protein>
<dbReference type="OrthoDB" id="9811352at2"/>
<proteinExistence type="predicted"/>
<keyword evidence="2" id="KW-0201">Cytochrome c-type biogenesis</keyword>
<keyword evidence="4" id="KW-0732">Signal</keyword>
<dbReference type="GO" id="GO:0030313">
    <property type="term" value="C:cell envelope"/>
    <property type="evidence" value="ECO:0007669"/>
    <property type="project" value="UniProtKB-SubCell"/>
</dbReference>
<organism evidence="6 7">
    <name type="scientific">Solimicrobium silvestre</name>
    <dbReference type="NCBI Taxonomy" id="2099400"/>
    <lineage>
        <taxon>Bacteria</taxon>
        <taxon>Pseudomonadati</taxon>
        <taxon>Pseudomonadota</taxon>
        <taxon>Betaproteobacteria</taxon>
        <taxon>Burkholderiales</taxon>
        <taxon>Oxalobacteraceae</taxon>
        <taxon>Solimicrobium</taxon>
    </lineage>
</organism>
<accession>A0A2S9H312</accession>
<feature type="domain" description="Thioredoxin" evidence="5">
    <location>
        <begin position="26"/>
        <end position="167"/>
    </location>
</feature>
<dbReference type="InterPro" id="IPR036249">
    <property type="entry name" value="Thioredoxin-like_sf"/>
</dbReference>
<evidence type="ECO:0000313" key="6">
    <source>
        <dbReference type="EMBL" id="PRC94256.1"/>
    </source>
</evidence>
<evidence type="ECO:0000256" key="4">
    <source>
        <dbReference type="SAM" id="SignalP"/>
    </source>
</evidence>
<evidence type="ECO:0000259" key="5">
    <source>
        <dbReference type="PROSITE" id="PS51352"/>
    </source>
</evidence>
<dbReference type="Pfam" id="PF08534">
    <property type="entry name" value="Redoxin"/>
    <property type="match status" value="1"/>
</dbReference>
<evidence type="ECO:0000256" key="3">
    <source>
        <dbReference type="ARBA" id="ARBA00023284"/>
    </source>
</evidence>
<dbReference type="PANTHER" id="PTHR42852:SF17">
    <property type="entry name" value="THIOREDOXIN-LIKE PROTEIN HI_1115"/>
    <property type="match status" value="1"/>
</dbReference>
<dbReference type="RefSeq" id="WP_105530588.1">
    <property type="nucleotide sequence ID" value="NZ_PUGF01000003.1"/>
</dbReference>
<keyword evidence="7" id="KW-1185">Reference proteome</keyword>
<dbReference type="SUPFAM" id="SSF52833">
    <property type="entry name" value="Thioredoxin-like"/>
    <property type="match status" value="1"/>
</dbReference>
<dbReference type="PROSITE" id="PS51352">
    <property type="entry name" value="THIOREDOXIN_2"/>
    <property type="match status" value="1"/>
</dbReference>
<dbReference type="Proteomes" id="UP000237839">
    <property type="component" value="Unassembled WGS sequence"/>
</dbReference>
<dbReference type="PROSITE" id="PS00194">
    <property type="entry name" value="THIOREDOXIN_1"/>
    <property type="match status" value="1"/>
</dbReference>
<dbReference type="GO" id="GO:0017004">
    <property type="term" value="P:cytochrome complex assembly"/>
    <property type="evidence" value="ECO:0007669"/>
    <property type="project" value="UniProtKB-KW"/>
</dbReference>
<sequence>MKLNYIILMMALGVPALQPFEVFAANSALTAFPSTSLPDVDGRAHNFNEWGGKIRVVNFWATWCAPCRNEIPLLSAISREWHAKDVEVIGVAIDGSDDVRAFINEAKIAYPVLLAEQQGQGLMQSGGNAMGALPFTLLLDRRGNIIQRHAGVLDARLLKQWLAEATAKPK</sequence>
<feature type="signal peptide" evidence="4">
    <location>
        <begin position="1"/>
        <end position="24"/>
    </location>
</feature>
<feature type="chain" id="PRO_5015754278" evidence="4">
    <location>
        <begin position="25"/>
        <end position="170"/>
    </location>
</feature>
<comment type="subcellular location">
    <subcellularLocation>
        <location evidence="1">Cell envelope</location>
    </subcellularLocation>
</comment>
<dbReference type="InterPro" id="IPR013766">
    <property type="entry name" value="Thioredoxin_domain"/>
</dbReference>
<dbReference type="Gene3D" id="3.40.30.10">
    <property type="entry name" value="Glutaredoxin"/>
    <property type="match status" value="1"/>
</dbReference>
<reference evidence="6 7" key="1">
    <citation type="submission" date="2018-02" db="EMBL/GenBank/DDBJ databases">
        <title>Solimicrobium silvestre gen. nov., sp. nov., isolated from alpine forest soil.</title>
        <authorList>
            <person name="Margesin R."/>
            <person name="Albuquerque L."/>
            <person name="Zhang D.-C."/>
            <person name="Froufe H.J.C."/>
            <person name="Severino R."/>
            <person name="Roxo I."/>
            <person name="Egas C."/>
            <person name="Da Costa M.S."/>
        </authorList>
    </citation>
    <scope>NUCLEOTIDE SEQUENCE [LARGE SCALE GENOMIC DNA]</scope>
    <source>
        <strain evidence="6 7">S20-91</strain>
    </source>
</reference>
<gene>
    <name evidence="6" type="ORF">S2091_0877</name>
</gene>
<evidence type="ECO:0000256" key="2">
    <source>
        <dbReference type="ARBA" id="ARBA00022748"/>
    </source>
</evidence>
<dbReference type="PANTHER" id="PTHR42852">
    <property type="entry name" value="THIOL:DISULFIDE INTERCHANGE PROTEIN DSBE"/>
    <property type="match status" value="1"/>
</dbReference>
<dbReference type="GO" id="GO:0015036">
    <property type="term" value="F:disulfide oxidoreductase activity"/>
    <property type="evidence" value="ECO:0007669"/>
    <property type="project" value="UniProtKB-ARBA"/>
</dbReference>
<dbReference type="AlphaFoldDB" id="A0A2S9H312"/>
<dbReference type="InterPro" id="IPR017937">
    <property type="entry name" value="Thioredoxin_CS"/>
</dbReference>